<evidence type="ECO:0000313" key="2">
    <source>
        <dbReference type="EMBL" id="KAK1457202.1"/>
    </source>
</evidence>
<feature type="compositionally biased region" description="Basic and acidic residues" evidence="1">
    <location>
        <begin position="115"/>
        <end position="124"/>
    </location>
</feature>
<reference evidence="2" key="1">
    <citation type="submission" date="2016-11" db="EMBL/GenBank/DDBJ databases">
        <title>The genome sequence of Colletotrichum cuscutae.</title>
        <authorList>
            <person name="Baroncelli R."/>
        </authorList>
    </citation>
    <scope>NUCLEOTIDE SEQUENCE</scope>
    <source>
        <strain evidence="2">IMI 304802</strain>
    </source>
</reference>
<comment type="caution">
    <text evidence="2">The sequence shown here is derived from an EMBL/GenBank/DDBJ whole genome shotgun (WGS) entry which is preliminary data.</text>
</comment>
<name>A0AAI9UJN6_9PEZI</name>
<keyword evidence="3" id="KW-1185">Reference proteome</keyword>
<dbReference type="EMBL" id="MPDP01000282">
    <property type="protein sequence ID" value="KAK1457202.1"/>
    <property type="molecule type" value="Genomic_DNA"/>
</dbReference>
<gene>
    <name evidence="2" type="ORF">CCUS01_01669</name>
</gene>
<accession>A0AAI9UJN6</accession>
<proteinExistence type="predicted"/>
<evidence type="ECO:0000313" key="3">
    <source>
        <dbReference type="Proteomes" id="UP001239213"/>
    </source>
</evidence>
<feature type="region of interest" description="Disordered" evidence="1">
    <location>
        <begin position="102"/>
        <end position="124"/>
    </location>
</feature>
<evidence type="ECO:0000256" key="1">
    <source>
        <dbReference type="SAM" id="MobiDB-lite"/>
    </source>
</evidence>
<dbReference type="AlphaFoldDB" id="A0AAI9UJN6"/>
<organism evidence="2 3">
    <name type="scientific">Colletotrichum cuscutae</name>
    <dbReference type="NCBI Taxonomy" id="1209917"/>
    <lineage>
        <taxon>Eukaryota</taxon>
        <taxon>Fungi</taxon>
        <taxon>Dikarya</taxon>
        <taxon>Ascomycota</taxon>
        <taxon>Pezizomycotina</taxon>
        <taxon>Sordariomycetes</taxon>
        <taxon>Hypocreomycetidae</taxon>
        <taxon>Glomerellales</taxon>
        <taxon>Glomerellaceae</taxon>
        <taxon>Colletotrichum</taxon>
        <taxon>Colletotrichum acutatum species complex</taxon>
    </lineage>
</organism>
<dbReference type="Proteomes" id="UP001239213">
    <property type="component" value="Unassembled WGS sequence"/>
</dbReference>
<protein>
    <submittedName>
        <fullName evidence="2">Uncharacterized protein</fullName>
    </submittedName>
</protein>
<sequence length="124" mass="13833">MEEATRRSQKSLRREFIFLWCWAGEVGRVSIQQEEKGEVREDAGGTLNLEAMSTEMWLVAAAAVSRESMCGGKGKKVKKLRYERRGGAWRAAWEEKSKNPLCEGTAGGKGNNLRLADRAGRNEA</sequence>